<dbReference type="InterPro" id="IPR004119">
    <property type="entry name" value="EcKL"/>
</dbReference>
<dbReference type="InterPro" id="IPR015897">
    <property type="entry name" value="CHK_kinase-like"/>
</dbReference>
<dbReference type="Proteomes" id="UP001151699">
    <property type="component" value="Chromosome C"/>
</dbReference>
<proteinExistence type="predicted"/>
<dbReference type="PANTHER" id="PTHR11012:SF30">
    <property type="entry name" value="PROTEIN KINASE-LIKE DOMAIN-CONTAINING"/>
    <property type="match status" value="1"/>
</dbReference>
<dbReference type="InterPro" id="IPR011009">
    <property type="entry name" value="Kinase-like_dom_sf"/>
</dbReference>
<name>A0A9Q0MSG6_9DIPT</name>
<dbReference type="SUPFAM" id="SSF56112">
    <property type="entry name" value="Protein kinase-like (PK-like)"/>
    <property type="match status" value="1"/>
</dbReference>
<dbReference type="Pfam" id="PF02958">
    <property type="entry name" value="EcKL"/>
    <property type="match status" value="1"/>
</dbReference>
<dbReference type="PANTHER" id="PTHR11012">
    <property type="entry name" value="PROTEIN KINASE-LIKE DOMAIN-CONTAINING"/>
    <property type="match status" value="1"/>
</dbReference>
<protein>
    <recommendedName>
        <fullName evidence="1">CHK kinase-like domain-containing protein</fullName>
    </recommendedName>
</protein>
<accession>A0A9Q0MSG6</accession>
<organism evidence="2 3">
    <name type="scientific">Pseudolycoriella hygida</name>
    <dbReference type="NCBI Taxonomy" id="35572"/>
    <lineage>
        <taxon>Eukaryota</taxon>
        <taxon>Metazoa</taxon>
        <taxon>Ecdysozoa</taxon>
        <taxon>Arthropoda</taxon>
        <taxon>Hexapoda</taxon>
        <taxon>Insecta</taxon>
        <taxon>Pterygota</taxon>
        <taxon>Neoptera</taxon>
        <taxon>Endopterygota</taxon>
        <taxon>Diptera</taxon>
        <taxon>Nematocera</taxon>
        <taxon>Sciaroidea</taxon>
        <taxon>Sciaridae</taxon>
        <taxon>Pseudolycoriella</taxon>
    </lineage>
</organism>
<evidence type="ECO:0000313" key="3">
    <source>
        <dbReference type="Proteomes" id="UP001151699"/>
    </source>
</evidence>
<feature type="domain" description="CHK kinase-like" evidence="1">
    <location>
        <begin position="135"/>
        <end position="333"/>
    </location>
</feature>
<evidence type="ECO:0000313" key="2">
    <source>
        <dbReference type="EMBL" id="KAJ6636239.1"/>
    </source>
</evidence>
<dbReference type="OrthoDB" id="191037at2759"/>
<dbReference type="Gene3D" id="3.90.1200.10">
    <property type="match status" value="1"/>
</dbReference>
<dbReference type="AlphaFoldDB" id="A0A9Q0MSG6"/>
<dbReference type="EMBL" id="WJQU01000004">
    <property type="protein sequence ID" value="KAJ6636239.1"/>
    <property type="molecule type" value="Genomic_DNA"/>
</dbReference>
<gene>
    <name evidence="2" type="ORF">Bhyg_14827</name>
</gene>
<dbReference type="SMART" id="SM00587">
    <property type="entry name" value="CHK"/>
    <property type="match status" value="1"/>
</dbReference>
<feature type="non-terminal residue" evidence="2">
    <location>
        <position position="423"/>
    </location>
</feature>
<keyword evidence="3" id="KW-1185">Reference proteome</keyword>
<reference evidence="2" key="1">
    <citation type="submission" date="2022-07" db="EMBL/GenBank/DDBJ databases">
        <authorList>
            <person name="Trinca V."/>
            <person name="Uliana J.V.C."/>
            <person name="Torres T.T."/>
            <person name="Ward R.J."/>
            <person name="Monesi N."/>
        </authorList>
    </citation>
    <scope>NUCLEOTIDE SEQUENCE</scope>
    <source>
        <strain evidence="2">HSMRA1968</strain>
        <tissue evidence="2">Whole embryos</tissue>
    </source>
</reference>
<evidence type="ECO:0000259" key="1">
    <source>
        <dbReference type="SMART" id="SM00587"/>
    </source>
</evidence>
<sequence>MGINDSDSSSSSKLDLKLFQEIFEKAEPGVVIDSLEEAQGSGRGDNYTAALYRILLTGYRTNHEDKRVKWEKSVICKRLPDSKARREAYRSEELFRNEVEFYNKIFPELLKFQKKKTNDILKAIPQCYLARSDLVVLEDLRVRRFEMPNRQEGLTFEQTMAVLKELARFHSLSLSYKDQFPAEFNRLKSLVSEGIFAERNVEWYRNYYTILTKNAIDMVSQSLPPNSIYVEKLKKFVGNNSFFSNMVELLNRETVLATLCHGDCWTNNFLYKYDGNNDIIETCLVDFQLIRYGSPALDVSNLIFCCTDKSLRQNHMKSFLEAYYKELLKSLRSLGPLPSFCNTEEQLWTHIQSEFKSYAKFGLGLAIDILPMSTCTAEEAPDLYLVRGKEETMGAPELDVPPNEICRQKMTDIVIDLVDGGML</sequence>
<comment type="caution">
    <text evidence="2">The sequence shown here is derived from an EMBL/GenBank/DDBJ whole genome shotgun (WGS) entry which is preliminary data.</text>
</comment>